<protein>
    <submittedName>
        <fullName evidence="1">Uncharacterized protein</fullName>
    </submittedName>
</protein>
<name>A0A0D0DAF1_9AGAM</name>
<dbReference type="HOGENOM" id="CLU_3125535_0_0_1"/>
<dbReference type="Proteomes" id="UP000054538">
    <property type="component" value="Unassembled WGS sequence"/>
</dbReference>
<reference evidence="2" key="2">
    <citation type="submission" date="2015-01" db="EMBL/GenBank/DDBJ databases">
        <title>Evolutionary Origins and Diversification of the Mycorrhizal Mutualists.</title>
        <authorList>
            <consortium name="DOE Joint Genome Institute"/>
            <consortium name="Mycorrhizal Genomics Consortium"/>
            <person name="Kohler A."/>
            <person name="Kuo A."/>
            <person name="Nagy L.G."/>
            <person name="Floudas D."/>
            <person name="Copeland A."/>
            <person name="Barry K.W."/>
            <person name="Cichocki N."/>
            <person name="Veneault-Fourrey C."/>
            <person name="LaButti K."/>
            <person name="Lindquist E.A."/>
            <person name="Lipzen A."/>
            <person name="Lundell T."/>
            <person name="Morin E."/>
            <person name="Murat C."/>
            <person name="Riley R."/>
            <person name="Ohm R."/>
            <person name="Sun H."/>
            <person name="Tunlid A."/>
            <person name="Henrissat B."/>
            <person name="Grigoriev I.V."/>
            <person name="Hibbett D.S."/>
            <person name="Martin F."/>
        </authorList>
    </citation>
    <scope>NUCLEOTIDE SEQUENCE [LARGE SCALE GENOMIC DNA]</scope>
    <source>
        <strain evidence="2">Ve08.2h10</strain>
    </source>
</reference>
<dbReference type="EMBL" id="KN829079">
    <property type="protein sequence ID" value="KIK74200.1"/>
    <property type="molecule type" value="Genomic_DNA"/>
</dbReference>
<dbReference type="InParanoid" id="A0A0D0DAF1"/>
<dbReference type="OrthoDB" id="2681442at2759"/>
<keyword evidence="2" id="KW-1185">Reference proteome</keyword>
<reference evidence="1 2" key="1">
    <citation type="submission" date="2014-04" db="EMBL/GenBank/DDBJ databases">
        <authorList>
            <consortium name="DOE Joint Genome Institute"/>
            <person name="Kuo A."/>
            <person name="Kohler A."/>
            <person name="Jargeat P."/>
            <person name="Nagy L.G."/>
            <person name="Floudas D."/>
            <person name="Copeland A."/>
            <person name="Barry K.W."/>
            <person name="Cichocki N."/>
            <person name="Veneault-Fourrey C."/>
            <person name="LaButti K."/>
            <person name="Lindquist E.A."/>
            <person name="Lipzen A."/>
            <person name="Lundell T."/>
            <person name="Morin E."/>
            <person name="Murat C."/>
            <person name="Sun H."/>
            <person name="Tunlid A."/>
            <person name="Henrissat B."/>
            <person name="Grigoriev I.V."/>
            <person name="Hibbett D.S."/>
            <person name="Martin F."/>
            <person name="Nordberg H.P."/>
            <person name="Cantor M.N."/>
            <person name="Hua S.X."/>
        </authorList>
    </citation>
    <scope>NUCLEOTIDE SEQUENCE [LARGE SCALE GENOMIC DNA]</scope>
    <source>
        <strain evidence="1 2">Ve08.2h10</strain>
    </source>
</reference>
<proteinExistence type="predicted"/>
<evidence type="ECO:0000313" key="1">
    <source>
        <dbReference type="EMBL" id="KIK74200.1"/>
    </source>
</evidence>
<organism evidence="1 2">
    <name type="scientific">Paxillus rubicundulus Ve08.2h10</name>
    <dbReference type="NCBI Taxonomy" id="930991"/>
    <lineage>
        <taxon>Eukaryota</taxon>
        <taxon>Fungi</taxon>
        <taxon>Dikarya</taxon>
        <taxon>Basidiomycota</taxon>
        <taxon>Agaricomycotina</taxon>
        <taxon>Agaricomycetes</taxon>
        <taxon>Agaricomycetidae</taxon>
        <taxon>Boletales</taxon>
        <taxon>Paxilineae</taxon>
        <taxon>Paxillaceae</taxon>
        <taxon>Paxillus</taxon>
    </lineage>
</organism>
<dbReference type="AlphaFoldDB" id="A0A0D0DAF1"/>
<gene>
    <name evidence="1" type="ORF">PAXRUDRAFT_176435</name>
</gene>
<sequence>MGHSFQIGGTTELLVTGVPPDVIKVLGWWSSDAFFLVLLVFTGAPHTDAH</sequence>
<accession>A0A0D0DAF1</accession>
<evidence type="ECO:0000313" key="2">
    <source>
        <dbReference type="Proteomes" id="UP000054538"/>
    </source>
</evidence>